<evidence type="ECO:0000313" key="2">
    <source>
        <dbReference type="Proteomes" id="UP000758611"/>
    </source>
</evidence>
<name>A0A930H304_9FIRM</name>
<protein>
    <submittedName>
        <fullName evidence="1">Uncharacterized protein</fullName>
    </submittedName>
</protein>
<dbReference type="EMBL" id="JABZRE010000001">
    <property type="protein sequence ID" value="MBF1306247.1"/>
    <property type="molecule type" value="Genomic_DNA"/>
</dbReference>
<dbReference type="Proteomes" id="UP000758611">
    <property type="component" value="Unassembled WGS sequence"/>
</dbReference>
<dbReference type="AlphaFoldDB" id="A0A930H304"/>
<organism evidence="1 2">
    <name type="scientific">Parvimonas micra</name>
    <dbReference type="NCBI Taxonomy" id="33033"/>
    <lineage>
        <taxon>Bacteria</taxon>
        <taxon>Bacillati</taxon>
        <taxon>Bacillota</taxon>
        <taxon>Tissierellia</taxon>
        <taxon>Tissierellales</taxon>
        <taxon>Peptoniphilaceae</taxon>
        <taxon>Parvimonas</taxon>
    </lineage>
</organism>
<sequence length="349" mass="40949">MLTRSNECSRLSNVLTSVLTEASLQQIKDGISALVLDENSMPKHNTDPVHAYLFFSEKDKSIVCKSTKDVFSYSEFYKDGSRKKDNFIYLSKFDIKEFLGRPSSELDLLIDSWFENSFYQSVTEQLFELQNSIDSSHLPFNMMSISPPLNLFDDQQLKTIYFNKIFSDLFVFKDSKERYTLSQETIKRLFKIKDEIIAEMLNDLKNNKIGRSYQFFLQFIMRLKKINYINNKSFYSLLNTVFVEDVNVWKDIDYFVSGSRFYEEHKMLTNFKANSIEELESLIELLKSSTKSFFSEGQVVFVSSSDFLKGLIKSINNSSYLPEDFELFGMMKKDLSMDALVNYYWRDLL</sequence>
<reference evidence="1" key="1">
    <citation type="submission" date="2020-04" db="EMBL/GenBank/DDBJ databases">
        <title>Deep metagenomics examines the oral microbiome during advanced dental caries in children, revealing novel taxa and co-occurrences with host molecules.</title>
        <authorList>
            <person name="Baker J.L."/>
            <person name="Morton J.T."/>
            <person name="Dinis M."/>
            <person name="Alvarez R."/>
            <person name="Tran N.C."/>
            <person name="Knight R."/>
            <person name="Edlund A."/>
        </authorList>
    </citation>
    <scope>NUCLEOTIDE SEQUENCE</scope>
    <source>
        <strain evidence="1">JCVI_23_bin.11</strain>
    </source>
</reference>
<proteinExistence type="predicted"/>
<accession>A0A930H304</accession>
<gene>
    <name evidence="1" type="ORF">HXM94_00470</name>
</gene>
<comment type="caution">
    <text evidence="1">The sequence shown here is derived from an EMBL/GenBank/DDBJ whole genome shotgun (WGS) entry which is preliminary data.</text>
</comment>
<evidence type="ECO:0000313" key="1">
    <source>
        <dbReference type="EMBL" id="MBF1306247.1"/>
    </source>
</evidence>
<dbReference type="RefSeq" id="WP_278476689.1">
    <property type="nucleotide sequence ID" value="NZ_JABZRE010000001.1"/>
</dbReference>